<evidence type="ECO:0000256" key="2">
    <source>
        <dbReference type="SAM" id="SignalP"/>
    </source>
</evidence>
<keyword evidence="4" id="KW-1185">Reference proteome</keyword>
<evidence type="ECO:0000313" key="4">
    <source>
        <dbReference type="Proteomes" id="UP001278571"/>
    </source>
</evidence>
<reference evidence="3 4" key="1">
    <citation type="submission" date="2023-10" db="EMBL/GenBank/DDBJ databases">
        <authorList>
            <person name="Wang X.X."/>
        </authorList>
    </citation>
    <scope>NUCLEOTIDE SEQUENCE [LARGE SCALE GENOMIC DNA]</scope>
    <source>
        <strain evidence="3 4">NBRC 12816</strain>
    </source>
</reference>
<feature type="chain" id="PRO_5047455383" description="FlgD Ig-like domain-containing protein" evidence="2">
    <location>
        <begin position="35"/>
        <end position="742"/>
    </location>
</feature>
<evidence type="ECO:0000256" key="1">
    <source>
        <dbReference type="ARBA" id="ARBA00022729"/>
    </source>
</evidence>
<dbReference type="Proteomes" id="UP001278571">
    <property type="component" value="Unassembled WGS sequence"/>
</dbReference>
<proteinExistence type="predicted"/>
<name>A0ABU4JZH7_9ACTN</name>
<dbReference type="RefSeq" id="WP_319007438.1">
    <property type="nucleotide sequence ID" value="NZ_JAWJZF010000160.1"/>
</dbReference>
<protein>
    <recommendedName>
        <fullName evidence="5">FlgD Ig-like domain-containing protein</fullName>
    </recommendedName>
</protein>
<accession>A0ABU4JZH7</accession>
<dbReference type="EMBL" id="JAWJZF010000160">
    <property type="protein sequence ID" value="MDX2290843.1"/>
    <property type="molecule type" value="Genomic_DNA"/>
</dbReference>
<dbReference type="InterPro" id="IPR028994">
    <property type="entry name" value="Integrin_alpha_N"/>
</dbReference>
<evidence type="ECO:0008006" key="5">
    <source>
        <dbReference type="Google" id="ProtNLM"/>
    </source>
</evidence>
<keyword evidence="1 2" id="KW-0732">Signal</keyword>
<sequence length="742" mass="77422">MNHHITGRRLAAALVTLATVGAVTGTLVTAPAVAAPVGATAERCVPAAAGLLPVGAEVVAAGAYGYLTTCTDENGEERLSLHKPDGTVTPYGNTRAYDSGSDWIVTRNEVGVTAHNPLTGAYANHSLSGELAGVAYDVAYESRPTADGLGRELWQLTHTNGVVSKLKLSNLFKGERETAHKVVAAGRDADGRPTVLIMGQGEHQVNGNWEPHSWSVVIPVPTGSVVPYGYGPGWNWDVATVTGALTPKYKATVTRATDGGHTLTATVLGTTTVKRVPLTDIQGVPVLAGIVGDTAFYAARRDPSAGSDVLTPLYARNLATGGAPYKVLENFSSVARHSDGSLVVRGATSNADGVFRIGRNGELTPELVADTGAVVALKVVSASVPATANLEKAGTSVPMSVELTRADADVQLTLTHQRTGKKLTTHMIPPVHGEPRFAYSWNGIIDGISAPNGTYTWQITAKGADGTGPLPTSGSLVVSRSANLHDFNDNGSTDVLARDAAGVLWRDDLYDWPVDGQAKPAKRTRIGTGWNTYKKIEAAGTVDGGATGDLIAVDGSGVLWSYTGKGDGTFNTRVRVGGGWGVYTQLAAGSDWQTADRSSDLFAADTSGVLWYYRATGDPAKPYFPRIRVGGGWGVYNQITAVGNIVGDAGGELIARDKDGVLWLYQSNGFSFLPRVRVGGGWGGFSQLVGAGDITNDGRPDLIAYGTGGTYVYRSNGTATGAFTRQPTTLYAGEGGKFTSVS</sequence>
<organism evidence="3 4">
    <name type="scientific">Streptomyces roseolus</name>
    <dbReference type="NCBI Taxonomy" id="67358"/>
    <lineage>
        <taxon>Bacteria</taxon>
        <taxon>Bacillati</taxon>
        <taxon>Actinomycetota</taxon>
        <taxon>Actinomycetes</taxon>
        <taxon>Kitasatosporales</taxon>
        <taxon>Streptomycetaceae</taxon>
        <taxon>Streptomyces</taxon>
    </lineage>
</organism>
<dbReference type="InterPro" id="IPR013517">
    <property type="entry name" value="FG-GAP"/>
</dbReference>
<dbReference type="Pfam" id="PF13517">
    <property type="entry name" value="FG-GAP_3"/>
    <property type="match status" value="1"/>
</dbReference>
<feature type="signal peptide" evidence="2">
    <location>
        <begin position="1"/>
        <end position="34"/>
    </location>
</feature>
<dbReference type="SUPFAM" id="SSF69318">
    <property type="entry name" value="Integrin alpha N-terminal domain"/>
    <property type="match status" value="1"/>
</dbReference>
<evidence type="ECO:0000313" key="3">
    <source>
        <dbReference type="EMBL" id="MDX2290843.1"/>
    </source>
</evidence>
<comment type="caution">
    <text evidence="3">The sequence shown here is derived from an EMBL/GenBank/DDBJ whole genome shotgun (WGS) entry which is preliminary data.</text>
</comment>
<gene>
    <name evidence="3" type="ORF">R2363_01375</name>
</gene>